<keyword evidence="2" id="KW-1185">Reference proteome</keyword>
<organism evidence="1 2">
    <name type="scientific">Reticulomyxa filosa</name>
    <dbReference type="NCBI Taxonomy" id="46433"/>
    <lineage>
        <taxon>Eukaryota</taxon>
        <taxon>Sar</taxon>
        <taxon>Rhizaria</taxon>
        <taxon>Retaria</taxon>
        <taxon>Foraminifera</taxon>
        <taxon>Monothalamids</taxon>
        <taxon>Reticulomyxidae</taxon>
        <taxon>Reticulomyxa</taxon>
    </lineage>
</organism>
<accession>X6M3I0</accession>
<gene>
    <name evidence="1" type="ORF">RFI_28858</name>
</gene>
<protein>
    <submittedName>
        <fullName evidence="1">Uncharacterized protein</fullName>
    </submittedName>
</protein>
<reference evidence="1 2" key="1">
    <citation type="journal article" date="2013" name="Curr. Biol.">
        <title>The Genome of the Foraminiferan Reticulomyxa filosa.</title>
        <authorList>
            <person name="Glockner G."/>
            <person name="Hulsmann N."/>
            <person name="Schleicher M."/>
            <person name="Noegel A.A."/>
            <person name="Eichinger L."/>
            <person name="Gallinger C."/>
            <person name="Pawlowski J."/>
            <person name="Sierra R."/>
            <person name="Euteneuer U."/>
            <person name="Pillet L."/>
            <person name="Moustafa A."/>
            <person name="Platzer M."/>
            <person name="Groth M."/>
            <person name="Szafranski K."/>
            <person name="Schliwa M."/>
        </authorList>
    </citation>
    <scope>NUCLEOTIDE SEQUENCE [LARGE SCALE GENOMIC DNA]</scope>
</reference>
<dbReference type="EMBL" id="ASPP01024903">
    <property type="protein sequence ID" value="ETO08528.1"/>
    <property type="molecule type" value="Genomic_DNA"/>
</dbReference>
<feature type="non-terminal residue" evidence="1">
    <location>
        <position position="120"/>
    </location>
</feature>
<proteinExistence type="predicted"/>
<dbReference type="AlphaFoldDB" id="X6M3I0"/>
<name>X6M3I0_RETFI</name>
<dbReference type="Proteomes" id="UP000023152">
    <property type="component" value="Unassembled WGS sequence"/>
</dbReference>
<evidence type="ECO:0000313" key="2">
    <source>
        <dbReference type="Proteomes" id="UP000023152"/>
    </source>
</evidence>
<comment type="caution">
    <text evidence="1">The sequence shown here is derived from an EMBL/GenBank/DDBJ whole genome shotgun (WGS) entry which is preliminary data.</text>
</comment>
<sequence>MTLKQGIQQIKEKMQIIEHFINGMDELIFFQCEFEKCKPSISFEMNEYVLHDLYKYPPRYPITQVHWETKGGFIVSYKNTIGIERSVIPKSINSDDTLIISNKKVTFNPLLYECAFHKLK</sequence>
<evidence type="ECO:0000313" key="1">
    <source>
        <dbReference type="EMBL" id="ETO08528.1"/>
    </source>
</evidence>